<gene>
    <name evidence="1" type="ORF">DPEC_G00135430</name>
</gene>
<dbReference type="Proteomes" id="UP001157502">
    <property type="component" value="Chromosome 11"/>
</dbReference>
<comment type="caution">
    <text evidence="1">The sequence shown here is derived from an EMBL/GenBank/DDBJ whole genome shotgun (WGS) entry which is preliminary data.</text>
</comment>
<dbReference type="EMBL" id="CM055738">
    <property type="protein sequence ID" value="KAJ8004410.1"/>
    <property type="molecule type" value="Genomic_DNA"/>
</dbReference>
<keyword evidence="2" id="KW-1185">Reference proteome</keyword>
<evidence type="ECO:0000313" key="2">
    <source>
        <dbReference type="Proteomes" id="UP001157502"/>
    </source>
</evidence>
<organism evidence="1 2">
    <name type="scientific">Dallia pectoralis</name>
    <name type="common">Alaska blackfish</name>
    <dbReference type="NCBI Taxonomy" id="75939"/>
    <lineage>
        <taxon>Eukaryota</taxon>
        <taxon>Metazoa</taxon>
        <taxon>Chordata</taxon>
        <taxon>Craniata</taxon>
        <taxon>Vertebrata</taxon>
        <taxon>Euteleostomi</taxon>
        <taxon>Actinopterygii</taxon>
        <taxon>Neopterygii</taxon>
        <taxon>Teleostei</taxon>
        <taxon>Protacanthopterygii</taxon>
        <taxon>Esociformes</taxon>
        <taxon>Umbridae</taxon>
        <taxon>Dallia</taxon>
    </lineage>
</organism>
<accession>A0ACC2GLJ4</accession>
<proteinExistence type="predicted"/>
<reference evidence="1" key="1">
    <citation type="submission" date="2021-05" db="EMBL/GenBank/DDBJ databases">
        <authorList>
            <person name="Pan Q."/>
            <person name="Jouanno E."/>
            <person name="Zahm M."/>
            <person name="Klopp C."/>
            <person name="Cabau C."/>
            <person name="Louis A."/>
            <person name="Berthelot C."/>
            <person name="Parey E."/>
            <person name="Roest Crollius H."/>
            <person name="Montfort J."/>
            <person name="Robinson-Rechavi M."/>
            <person name="Bouchez O."/>
            <person name="Lampietro C."/>
            <person name="Lopez Roques C."/>
            <person name="Donnadieu C."/>
            <person name="Postlethwait J."/>
            <person name="Bobe J."/>
            <person name="Dillon D."/>
            <person name="Chandos A."/>
            <person name="von Hippel F."/>
            <person name="Guiguen Y."/>
        </authorList>
    </citation>
    <scope>NUCLEOTIDE SEQUENCE</scope>
    <source>
        <strain evidence="1">YG-Jan2019</strain>
    </source>
</reference>
<sequence>MAAFQSTMTSASEHRSLFDYCLQDLALQDLREVFIVQQPVLPQTTSQDLGGSQCPKVDVSDDGQMERKPLRGKDNAARDLSNRMCCSACQCSFDTREAQMEHYKLDWHRFNLRQRLAGQTVVTAEEFERKTGAGDMSSISGSDSEEEEVFGELAAPAQNDVQVLEAESFRGLSNRVVFQNSQGQYLVLYRCVLQNKSSLETDVMSSLRSLSQKTVWVILMTGGGHFAGAVFQGRQVLHHKTFHRYTVRAKRGTAQGLRDAKSGGHTPKSAGAALRRYNEAALVKEVQDLLESWSEHLSEASAIFLRAPSYNKSMFFSGQLALLNKKDHRIRTLPFPTRRATFREIKRVHDVLSTLHVCEKDSPEFSDIFSPKKVWKKKMLKATAGPNPEQEITAPPVEEESEEEEVQLETVEVTLGTLDLREHEIHPVRRRRKKRRKEVRWVEDTGKGEELEDTNQERGNNVEELEDTNQERGREKNQESRRPTRSQKTHEDHKEEPNQWDYSLRDALFTACKTGDLDILTSLLQLTEWRREEGEDELKVENTEDQGRPREVQEEAFGRRSCSPRDPVALLNRPIDSSGFTLLHVASAAGQKAVIRLLMDAGSDPACRDQKSQTPYAVAPQKDTRNTFRKYMAEHPDRFNYCKAQIPGPLTAELEAKKNTEKKAQKAAKKLRERELKEERRAVVMEEEEKKRFASLSDREKRALAAEKRLAEQKASSENNISNTRRCWKCGESLMGKVPFQYLDFSFCTTRCVQEHRKVSVST</sequence>
<protein>
    <submittedName>
        <fullName evidence="1">Uncharacterized protein</fullName>
    </submittedName>
</protein>
<evidence type="ECO:0000313" key="1">
    <source>
        <dbReference type="EMBL" id="KAJ8004410.1"/>
    </source>
</evidence>
<name>A0ACC2GLJ4_DALPE</name>